<keyword evidence="7" id="KW-0630">Potassium</keyword>
<proteinExistence type="predicted"/>
<dbReference type="PANTHER" id="PTHR11537">
    <property type="entry name" value="VOLTAGE-GATED POTASSIUM CHANNEL"/>
    <property type="match status" value="1"/>
</dbReference>
<dbReference type="GO" id="GO:0001508">
    <property type="term" value="P:action potential"/>
    <property type="evidence" value="ECO:0007669"/>
    <property type="project" value="TreeGrafter"/>
</dbReference>
<feature type="transmembrane region" description="Helical" evidence="12">
    <location>
        <begin position="220"/>
        <end position="241"/>
    </location>
</feature>
<accession>A0A0W8EAM1</accession>
<evidence type="ECO:0000256" key="6">
    <source>
        <dbReference type="ARBA" id="ARBA00022882"/>
    </source>
</evidence>
<dbReference type="EMBL" id="LNQE01001781">
    <property type="protein sequence ID" value="KUG05687.1"/>
    <property type="molecule type" value="Genomic_DNA"/>
</dbReference>
<dbReference type="AlphaFoldDB" id="A0A0W8EAM1"/>
<keyword evidence="2" id="KW-0813">Transport</keyword>
<organism evidence="14">
    <name type="scientific">hydrocarbon metagenome</name>
    <dbReference type="NCBI Taxonomy" id="938273"/>
    <lineage>
        <taxon>unclassified sequences</taxon>
        <taxon>metagenomes</taxon>
        <taxon>ecological metagenomes</taxon>
    </lineage>
</organism>
<dbReference type="GO" id="GO:0005249">
    <property type="term" value="F:voltage-gated potassium channel activity"/>
    <property type="evidence" value="ECO:0007669"/>
    <property type="project" value="InterPro"/>
</dbReference>
<dbReference type="Pfam" id="PF00520">
    <property type="entry name" value="Ion_trans"/>
    <property type="match status" value="1"/>
</dbReference>
<keyword evidence="9" id="KW-0406">Ion transport</keyword>
<feature type="transmembrane region" description="Helical" evidence="12">
    <location>
        <begin position="155"/>
        <end position="176"/>
    </location>
</feature>
<evidence type="ECO:0000256" key="10">
    <source>
        <dbReference type="ARBA" id="ARBA00023136"/>
    </source>
</evidence>
<dbReference type="GO" id="GO:0008076">
    <property type="term" value="C:voltage-gated potassium channel complex"/>
    <property type="evidence" value="ECO:0007669"/>
    <property type="project" value="InterPro"/>
</dbReference>
<reference evidence="14" key="1">
    <citation type="journal article" date="2015" name="Proc. Natl. Acad. Sci. U.S.A.">
        <title>Networks of energetic and metabolic interactions define dynamics in microbial communities.</title>
        <authorList>
            <person name="Embree M."/>
            <person name="Liu J.K."/>
            <person name="Al-Bassam M.M."/>
            <person name="Zengler K."/>
        </authorList>
    </citation>
    <scope>NUCLEOTIDE SEQUENCE</scope>
</reference>
<dbReference type="Gene3D" id="1.20.120.350">
    <property type="entry name" value="Voltage-gated potassium channels. Chain C"/>
    <property type="match status" value="1"/>
</dbReference>
<comment type="subcellular location">
    <subcellularLocation>
        <location evidence="1">Membrane</location>
        <topology evidence="1">Multi-pass membrane protein</topology>
    </subcellularLocation>
</comment>
<evidence type="ECO:0000256" key="1">
    <source>
        <dbReference type="ARBA" id="ARBA00004141"/>
    </source>
</evidence>
<dbReference type="InterPro" id="IPR027359">
    <property type="entry name" value="Volt_channel_dom_sf"/>
</dbReference>
<dbReference type="PANTHER" id="PTHR11537:SF254">
    <property type="entry name" value="POTASSIUM VOLTAGE-GATED CHANNEL PROTEIN SHAB"/>
    <property type="match status" value="1"/>
</dbReference>
<sequence length="305" mass="34242">MRSRVHDLLENPPGDDRVAWCLQVFLALVIILNTLAVVVYTVPAIEAGYDLLLGTIITACLLVFSAEYFLRLWACTSAPTFSQRIKDRFRYAAKFFLIIDLLSIMPIFFPLFVAKDTALLRAFRLLSIFKLGRYARKSQSLALLRRVILKKQEIFSLMVFFLVFVILFSSTIMYLVEHAAQPDKFSSIPAAMWWAAMTVTTVGYGDIYPVTPIGQSIGSIVTLMGVLLLALPSAILASGFIEERHKQRETSPGALLENEVALLERVGHLKALGVITGEELDELRRRIREISTEKANESLPETRKG</sequence>
<evidence type="ECO:0000313" key="14">
    <source>
        <dbReference type="EMBL" id="KUG05687.1"/>
    </source>
</evidence>
<name>A0A0W8EAM1_9ZZZZ</name>
<dbReference type="FunFam" id="1.10.287.70:FF:000028">
    <property type="entry name" value="potassium voltage-gated channel subfamily D member 3"/>
    <property type="match status" value="1"/>
</dbReference>
<keyword evidence="11" id="KW-0407">Ion channel</keyword>
<evidence type="ECO:0000259" key="13">
    <source>
        <dbReference type="Pfam" id="PF00520"/>
    </source>
</evidence>
<feature type="transmembrane region" description="Helical" evidence="12">
    <location>
        <begin position="51"/>
        <end position="70"/>
    </location>
</feature>
<evidence type="ECO:0000256" key="5">
    <source>
        <dbReference type="ARBA" id="ARBA00022826"/>
    </source>
</evidence>
<keyword evidence="3" id="KW-0633">Potassium transport</keyword>
<evidence type="ECO:0000256" key="3">
    <source>
        <dbReference type="ARBA" id="ARBA00022538"/>
    </source>
</evidence>
<dbReference type="Gene3D" id="1.10.287.70">
    <property type="match status" value="1"/>
</dbReference>
<dbReference type="InterPro" id="IPR005821">
    <property type="entry name" value="Ion_trans_dom"/>
</dbReference>
<evidence type="ECO:0000256" key="9">
    <source>
        <dbReference type="ARBA" id="ARBA00023065"/>
    </source>
</evidence>
<dbReference type="SUPFAM" id="SSF81324">
    <property type="entry name" value="Voltage-gated potassium channels"/>
    <property type="match status" value="1"/>
</dbReference>
<evidence type="ECO:0000256" key="2">
    <source>
        <dbReference type="ARBA" id="ARBA00022448"/>
    </source>
</evidence>
<dbReference type="PRINTS" id="PR00169">
    <property type="entry name" value="KCHANNEL"/>
</dbReference>
<keyword evidence="10 12" id="KW-0472">Membrane</keyword>
<feature type="transmembrane region" description="Helical" evidence="12">
    <location>
        <begin position="188"/>
        <end position="208"/>
    </location>
</feature>
<evidence type="ECO:0000256" key="11">
    <source>
        <dbReference type="ARBA" id="ARBA00023303"/>
    </source>
</evidence>
<keyword evidence="4 12" id="KW-0812">Transmembrane</keyword>
<protein>
    <submittedName>
        <fullName evidence="14">Potassium voltage-gated channel subfamily kqt</fullName>
    </submittedName>
</protein>
<evidence type="ECO:0000256" key="8">
    <source>
        <dbReference type="ARBA" id="ARBA00022989"/>
    </source>
</evidence>
<keyword evidence="6" id="KW-0851">Voltage-gated channel</keyword>
<evidence type="ECO:0000256" key="4">
    <source>
        <dbReference type="ARBA" id="ARBA00022692"/>
    </source>
</evidence>
<evidence type="ECO:0000256" key="7">
    <source>
        <dbReference type="ARBA" id="ARBA00022958"/>
    </source>
</evidence>
<evidence type="ECO:0000256" key="12">
    <source>
        <dbReference type="SAM" id="Phobius"/>
    </source>
</evidence>
<keyword evidence="5" id="KW-0631">Potassium channel</keyword>
<feature type="transmembrane region" description="Helical" evidence="12">
    <location>
        <begin position="20"/>
        <end position="45"/>
    </location>
</feature>
<dbReference type="InterPro" id="IPR028325">
    <property type="entry name" value="VG_K_chnl"/>
</dbReference>
<feature type="domain" description="Ion transport" evidence="13">
    <location>
        <begin position="21"/>
        <end position="247"/>
    </location>
</feature>
<feature type="transmembrane region" description="Helical" evidence="12">
    <location>
        <begin position="91"/>
        <end position="112"/>
    </location>
</feature>
<keyword evidence="8 12" id="KW-1133">Transmembrane helix</keyword>
<comment type="caution">
    <text evidence="14">The sequence shown here is derived from an EMBL/GenBank/DDBJ whole genome shotgun (WGS) entry which is preliminary data.</text>
</comment>
<gene>
    <name evidence="14" type="ORF">ASZ90_016869</name>
</gene>